<dbReference type="InterPro" id="IPR054508">
    <property type="entry name" value="PIR1-like_C"/>
</dbReference>
<keyword evidence="5" id="KW-0677">Repeat</keyword>
<protein>
    <recommendedName>
        <fullName evidence="8">Cell wall mannoprotein PIR1-like C-terminal domain-containing protein</fullName>
    </recommendedName>
</protein>
<feature type="region of interest" description="Disordered" evidence="7">
    <location>
        <begin position="149"/>
        <end position="174"/>
    </location>
</feature>
<evidence type="ECO:0000313" key="9">
    <source>
        <dbReference type="EMBL" id="QDS74598.1"/>
    </source>
</evidence>
<reference evidence="9 10" key="1">
    <citation type="submission" date="2019-07" db="EMBL/GenBank/DDBJ databases">
        <title>Finished genome of Venturia effusa.</title>
        <authorList>
            <person name="Young C.A."/>
            <person name="Cox M.P."/>
            <person name="Ganley A.R.D."/>
            <person name="David W.J."/>
        </authorList>
    </citation>
    <scope>NUCLEOTIDE SEQUENCE [LARGE SCALE GENOMIC DNA]</scope>
    <source>
        <strain evidence="10">albino</strain>
    </source>
</reference>
<organism evidence="9 10">
    <name type="scientific">Venturia effusa</name>
    <dbReference type="NCBI Taxonomy" id="50376"/>
    <lineage>
        <taxon>Eukaryota</taxon>
        <taxon>Fungi</taxon>
        <taxon>Dikarya</taxon>
        <taxon>Ascomycota</taxon>
        <taxon>Pezizomycotina</taxon>
        <taxon>Dothideomycetes</taxon>
        <taxon>Pleosporomycetidae</taxon>
        <taxon>Venturiales</taxon>
        <taxon>Venturiaceae</taxon>
        <taxon>Venturia</taxon>
    </lineage>
</organism>
<dbReference type="Pfam" id="PF22799">
    <property type="entry name" value="PIR1-like_C"/>
    <property type="match status" value="1"/>
</dbReference>
<gene>
    <name evidence="9" type="ORF">FKW77_008420</name>
</gene>
<dbReference type="GO" id="GO:0005199">
    <property type="term" value="F:structural constituent of cell wall"/>
    <property type="evidence" value="ECO:0007669"/>
    <property type="project" value="InterPro"/>
</dbReference>
<keyword evidence="2" id="KW-0134">Cell wall</keyword>
<comment type="similarity">
    <text evidence="6">Belongs to the PIR protein family.</text>
</comment>
<comment type="subcellular location">
    <subcellularLocation>
        <location evidence="1">Secreted</location>
        <location evidence="1">Cell wall</location>
    </subcellularLocation>
</comment>
<feature type="compositionally biased region" description="Pro residues" evidence="7">
    <location>
        <begin position="1"/>
        <end position="23"/>
    </location>
</feature>
<dbReference type="PANTHER" id="PTHR47254">
    <property type="entry name" value="CELL WALL MANNOPROTEIN CIS3-RELATED"/>
    <property type="match status" value="1"/>
</dbReference>
<sequence length="351" mass="35806">MASPLVDPPPAKPNGGTLPPPTGAAPERGIGTGVTEKIAPPGPPPPKCNMVYAGKFGIAVQNITDKVVPPAAPATLPVPTPPKIGMTPAETTPPSPPGGAVGLDTPPPDQDGVSTRMHTRTVTVRRTVVGSNDMKQSAYMVSQIADGQIQAPTTPTPLERTTSAPSPAVVTPGSPEAVAGGSGLVSQIGDGQIQAPVAPKPAGAAPDVEPKPAANATHPAAAPAAAVMPPLSAMAMRRDLGVPPPEKPSAQFVACITNGTLTVTLDGGVLKDDKGRTGYIASNYQFQFDAPPQSGSIYTAGFSVCSNGSLALGGSTVWYQCRSGDFYNLYDRWWAPQCNPVTINAVMLKQC</sequence>
<keyword evidence="10" id="KW-1185">Reference proteome</keyword>
<keyword evidence="4" id="KW-0732">Signal</keyword>
<dbReference type="EMBL" id="CP042195">
    <property type="protein sequence ID" value="QDS74598.1"/>
    <property type="molecule type" value="Genomic_DNA"/>
</dbReference>
<evidence type="ECO:0000313" key="10">
    <source>
        <dbReference type="Proteomes" id="UP000316270"/>
    </source>
</evidence>
<dbReference type="OrthoDB" id="5415592at2759"/>
<evidence type="ECO:0000256" key="3">
    <source>
        <dbReference type="ARBA" id="ARBA00022525"/>
    </source>
</evidence>
<evidence type="ECO:0000256" key="4">
    <source>
        <dbReference type="ARBA" id="ARBA00022729"/>
    </source>
</evidence>
<feature type="region of interest" description="Disordered" evidence="7">
    <location>
        <begin position="78"/>
        <end position="114"/>
    </location>
</feature>
<dbReference type="Proteomes" id="UP000316270">
    <property type="component" value="Chromosome 11"/>
</dbReference>
<dbReference type="AlphaFoldDB" id="A0A517LG19"/>
<keyword evidence="3" id="KW-0964">Secreted</keyword>
<dbReference type="Pfam" id="PF00399">
    <property type="entry name" value="PIR"/>
    <property type="match status" value="2"/>
</dbReference>
<dbReference type="PANTHER" id="PTHR47254:SF1">
    <property type="entry name" value="CELL WALL MANNOPROTEIN CIS3-RELATED"/>
    <property type="match status" value="1"/>
</dbReference>
<evidence type="ECO:0000256" key="1">
    <source>
        <dbReference type="ARBA" id="ARBA00004191"/>
    </source>
</evidence>
<dbReference type="PROSITE" id="PS50256">
    <property type="entry name" value="PIR_REPEAT_2"/>
    <property type="match status" value="2"/>
</dbReference>
<dbReference type="GO" id="GO:0009277">
    <property type="term" value="C:fungal-type cell wall"/>
    <property type="evidence" value="ECO:0007669"/>
    <property type="project" value="TreeGrafter"/>
</dbReference>
<evidence type="ECO:0000256" key="6">
    <source>
        <dbReference type="ARBA" id="ARBA00038219"/>
    </source>
</evidence>
<evidence type="ECO:0000256" key="7">
    <source>
        <dbReference type="SAM" id="MobiDB-lite"/>
    </source>
</evidence>
<dbReference type="InterPro" id="IPR051153">
    <property type="entry name" value="Yeast_CWMannoprotein_PIR"/>
</dbReference>
<evidence type="ECO:0000259" key="8">
    <source>
        <dbReference type="Pfam" id="PF22799"/>
    </source>
</evidence>
<evidence type="ECO:0000256" key="2">
    <source>
        <dbReference type="ARBA" id="ARBA00022512"/>
    </source>
</evidence>
<feature type="region of interest" description="Disordered" evidence="7">
    <location>
        <begin position="1"/>
        <end position="46"/>
    </location>
</feature>
<name>A0A517LG19_9PEZI</name>
<dbReference type="GO" id="GO:0031505">
    <property type="term" value="P:fungal-type cell wall organization"/>
    <property type="evidence" value="ECO:0007669"/>
    <property type="project" value="UniProtKB-ARBA"/>
</dbReference>
<accession>A0A517LG19</accession>
<evidence type="ECO:0000256" key="5">
    <source>
        <dbReference type="ARBA" id="ARBA00022737"/>
    </source>
</evidence>
<proteinExistence type="inferred from homology"/>
<dbReference type="InterPro" id="IPR000420">
    <property type="entry name" value="Yeast_PIR_rpt"/>
</dbReference>
<feature type="domain" description="Cell wall mannoprotein PIR1-like C-terminal" evidence="8">
    <location>
        <begin position="268"/>
        <end position="341"/>
    </location>
</feature>